<dbReference type="PANTHER" id="PTHR30473">
    <property type="entry name" value="PROTEIN PHOH"/>
    <property type="match status" value="1"/>
</dbReference>
<evidence type="ECO:0000256" key="4">
    <source>
        <dbReference type="ARBA" id="ARBA00046345"/>
    </source>
</evidence>
<dbReference type="PANTHER" id="PTHR30473:SF2">
    <property type="entry name" value="PIN DOMAIN-CONTAINING PROTEIN"/>
    <property type="match status" value="1"/>
</dbReference>
<dbReference type="HOGENOM" id="CLU_022283_1_0_7"/>
<dbReference type="STRING" id="273121.WS1765"/>
<dbReference type="GO" id="GO:0005829">
    <property type="term" value="C:cytosol"/>
    <property type="evidence" value="ECO:0007669"/>
    <property type="project" value="TreeGrafter"/>
</dbReference>
<dbReference type="EMBL" id="BX571661">
    <property type="protein sequence ID" value="CAE10787.1"/>
    <property type="molecule type" value="Genomic_DNA"/>
</dbReference>
<organism evidence="7">
    <name type="scientific">Wolinella succinogenes (strain ATCC 29543 / DSM 1740 / CCUG 13145 / JCM 31913 / LMG 7466 / NCTC 11488 / FDC 602W)</name>
    <name type="common">Vibrio succinogenes</name>
    <dbReference type="NCBI Taxonomy" id="273121"/>
    <lineage>
        <taxon>Bacteria</taxon>
        <taxon>Pseudomonadati</taxon>
        <taxon>Campylobacterota</taxon>
        <taxon>Epsilonproteobacteria</taxon>
        <taxon>Campylobacterales</taxon>
        <taxon>Helicobacteraceae</taxon>
        <taxon>Wolinella</taxon>
    </lineage>
</organism>
<dbReference type="InterPro" id="IPR051451">
    <property type="entry name" value="PhoH2-like"/>
</dbReference>
<evidence type="ECO:0000256" key="1">
    <source>
        <dbReference type="ARBA" id="ARBA00010393"/>
    </source>
</evidence>
<evidence type="ECO:0000256" key="2">
    <source>
        <dbReference type="ARBA" id="ARBA00022741"/>
    </source>
</evidence>
<dbReference type="GO" id="GO:0005524">
    <property type="term" value="F:ATP binding"/>
    <property type="evidence" value="ECO:0007669"/>
    <property type="project" value="UniProtKB-KW"/>
</dbReference>
<dbReference type="Pfam" id="PF13638">
    <property type="entry name" value="PIN_4"/>
    <property type="match status" value="1"/>
</dbReference>
<evidence type="ECO:0000259" key="5">
    <source>
        <dbReference type="SMART" id="SM00670"/>
    </source>
</evidence>
<evidence type="ECO:0000313" key="7">
    <source>
        <dbReference type="Proteomes" id="UP000000422"/>
    </source>
</evidence>
<feature type="domain" description="PIN" evidence="5">
    <location>
        <begin position="9"/>
        <end position="147"/>
    </location>
</feature>
<dbReference type="InterPro" id="IPR029060">
    <property type="entry name" value="PIN-like_dom_sf"/>
</dbReference>
<evidence type="ECO:0000256" key="3">
    <source>
        <dbReference type="ARBA" id="ARBA00022840"/>
    </source>
</evidence>
<dbReference type="SUPFAM" id="SSF52540">
    <property type="entry name" value="P-loop containing nucleoside triphosphate hydrolases"/>
    <property type="match status" value="1"/>
</dbReference>
<dbReference type="InterPro" id="IPR003714">
    <property type="entry name" value="PhoH"/>
</dbReference>
<dbReference type="SUPFAM" id="SSF88723">
    <property type="entry name" value="PIN domain-like"/>
    <property type="match status" value="1"/>
</dbReference>
<name>Q7MR32_WOLSU</name>
<comment type="similarity">
    <text evidence="4">In the N-terminal section; belongs to the PINc/VapC protein family.</text>
</comment>
<keyword evidence="3" id="KW-0067">ATP-binding</keyword>
<proteinExistence type="inferred from homology"/>
<dbReference type="InterPro" id="IPR027417">
    <property type="entry name" value="P-loop_NTPase"/>
</dbReference>
<dbReference type="Gene3D" id="3.40.50.300">
    <property type="entry name" value="P-loop containing nucleotide triphosphate hydrolases"/>
    <property type="match status" value="1"/>
</dbReference>
<protein>
    <recommendedName>
        <fullName evidence="5">PIN domain-containing protein</fullName>
    </recommendedName>
</protein>
<comment type="similarity">
    <text evidence="1">Belongs to the PhoH family.</text>
</comment>
<sequence length="475" mass="54541">MAKKTPKSKSYLLDTSVILDDTDNLEHLWQNGENSIFISDVVLSELNKKKELLSETGFFAREFFRLINNDNGKEIALHDFKSAATLEGDYIRLMYLKKKEREIPIYIVCRQHYRTKGLEHGLNDARIAEIAKDFNLILLTNDIALKIHSLSQGINAQSLYRDRVENPGEIDFWHTLNLHKDYDFSNLSKRKNFSELSDWSIIEVNEEDNTESSLYLTGKKRFGLKIEGRFEEQRLDEILEDTNPYIKPINLEQKLYYSMLIHPKNKITVATGSTGSGKTLIALQAGIHLVKKGVVDGIVYLRNTVTANDKEAELGFRKGDEGQKLGYFMYPLYSAVNFTIEKMQKESLAKKIEYRGDVNSIEKQEATEYFLQKHNIEVIDIAHARGVTIARKFVIFDEAQNASSATIKLIGTRMGEESRIVFLGDWAQIDHPYLSKFRNGIVSMLQKAKQDNFIAGIQLKQTIRSEIAGWFQQNF</sequence>
<reference evidence="6 7" key="1">
    <citation type="journal article" date="2003" name="Proc. Natl. Acad. Sci. U.S.A.">
        <title>Complete genome sequence and analysis of Wolinella succinogenes.</title>
        <authorList>
            <person name="Baar C."/>
            <person name="Eppinger M."/>
            <person name="Raddatz G."/>
            <person name="Simon JM."/>
            <person name="Lanz C."/>
            <person name="Klimmek O."/>
            <person name="Nandakumar R."/>
            <person name="Gross R."/>
            <person name="Rosinus A."/>
            <person name="Keller H."/>
            <person name="Jagtap P."/>
            <person name="Linke B."/>
            <person name="Meyer F."/>
            <person name="Lederer H."/>
            <person name="Schuster S.C."/>
        </authorList>
    </citation>
    <scope>NUCLEOTIDE SEQUENCE [LARGE SCALE GENOMIC DNA]</scope>
    <source>
        <strain evidence="7">ATCC 29543 / DSM 1740 / CCUG 13145 / JCM 31913 / LMG 7466 / NCTC 11488 / FDC 602W</strain>
    </source>
</reference>
<dbReference type="eggNOG" id="COG1875">
    <property type="taxonomic scope" value="Bacteria"/>
</dbReference>
<gene>
    <name evidence="6" type="ordered locus">WS1765</name>
</gene>
<dbReference type="KEGG" id="wsu:WS1765"/>
<dbReference type="InterPro" id="IPR002716">
    <property type="entry name" value="PIN_dom"/>
</dbReference>
<dbReference type="Proteomes" id="UP000000422">
    <property type="component" value="Chromosome"/>
</dbReference>
<evidence type="ECO:0000313" key="6">
    <source>
        <dbReference type="EMBL" id="CAE10787.1"/>
    </source>
</evidence>
<dbReference type="AlphaFoldDB" id="Q7MR32"/>
<dbReference type="RefSeq" id="WP_011139570.1">
    <property type="nucleotide sequence ID" value="NC_005090.1"/>
</dbReference>
<keyword evidence="2" id="KW-0547">Nucleotide-binding</keyword>
<dbReference type="Gene3D" id="3.40.50.1010">
    <property type="entry name" value="5'-nuclease"/>
    <property type="match status" value="1"/>
</dbReference>
<dbReference type="SMART" id="SM00670">
    <property type="entry name" value="PINc"/>
    <property type="match status" value="1"/>
</dbReference>
<accession>Q7MR32</accession>
<dbReference type="Pfam" id="PF02562">
    <property type="entry name" value="PhoH"/>
    <property type="match status" value="1"/>
</dbReference>
<keyword evidence="7" id="KW-1185">Reference proteome</keyword>